<gene>
    <name evidence="4" type="ORF">STSP_57110</name>
</gene>
<feature type="region of interest" description="Disordered" evidence="2">
    <location>
        <begin position="247"/>
        <end position="289"/>
    </location>
</feature>
<dbReference type="GO" id="GO:0003677">
    <property type="term" value="F:DNA binding"/>
    <property type="evidence" value="ECO:0007669"/>
    <property type="project" value="InterPro"/>
</dbReference>
<evidence type="ECO:0000259" key="3">
    <source>
        <dbReference type="PROSITE" id="PS51898"/>
    </source>
</evidence>
<keyword evidence="1" id="KW-0233">DNA recombination</keyword>
<dbReference type="Proteomes" id="UP000077381">
    <property type="component" value="Unassembled WGS sequence"/>
</dbReference>
<feature type="compositionally biased region" description="Basic and acidic residues" evidence="2">
    <location>
        <begin position="257"/>
        <end position="273"/>
    </location>
</feature>
<keyword evidence="5" id="KW-1185">Reference proteome</keyword>
<sequence>METGKDKEGTQYSPDTLLAYLSRIVTWYPKGERPDSSLVRDMIEEYRLEEYIPAGGEREQAAGLTLNYLLQVLARIDESTRIGRRDAALLVIAYGKLARGIEVADLLVKNVRVTDNGVWVFTAKSKTRRKGKGKWRFIRDRQDLQTVRRARAWLADLRELGADNPSLPLFRALTVKGGLKGRGNATVRGLHLSGRAINEIVKKRAAAAGVEYINGLKVTSHSLRAGPNTDMKRAKVSLSERNAAGDWGERSTLADTDYDRPDDTVDVTDKDPLDAVPLFGRFDDDPGEP</sequence>
<evidence type="ECO:0000256" key="1">
    <source>
        <dbReference type="ARBA" id="ARBA00023172"/>
    </source>
</evidence>
<proteinExistence type="predicted"/>
<accession>A0A177HJN3</accession>
<feature type="domain" description="Tyr recombinase" evidence="3">
    <location>
        <begin position="59"/>
        <end position="272"/>
    </location>
</feature>
<dbReference type="InterPro" id="IPR013762">
    <property type="entry name" value="Integrase-like_cat_sf"/>
</dbReference>
<name>A0A177HJN3_9ACTN</name>
<dbReference type="Pfam" id="PF00589">
    <property type="entry name" value="Phage_integrase"/>
    <property type="match status" value="1"/>
</dbReference>
<dbReference type="PATRIC" id="fig|1716141.3.peg.6004"/>
<dbReference type="InterPro" id="IPR011010">
    <property type="entry name" value="DNA_brk_join_enz"/>
</dbReference>
<dbReference type="EMBL" id="LOHS01000117">
    <property type="protein sequence ID" value="OAH10869.1"/>
    <property type="molecule type" value="Genomic_DNA"/>
</dbReference>
<dbReference type="STRING" id="1716141.STSP_57110"/>
<evidence type="ECO:0000313" key="4">
    <source>
        <dbReference type="EMBL" id="OAH10869.1"/>
    </source>
</evidence>
<comment type="caution">
    <text evidence="4">The sequence shown here is derived from an EMBL/GenBank/DDBJ whole genome shotgun (WGS) entry which is preliminary data.</text>
</comment>
<evidence type="ECO:0000313" key="5">
    <source>
        <dbReference type="Proteomes" id="UP000077381"/>
    </source>
</evidence>
<dbReference type="GO" id="GO:0006310">
    <property type="term" value="P:DNA recombination"/>
    <property type="evidence" value="ECO:0007669"/>
    <property type="project" value="UniProtKB-KW"/>
</dbReference>
<dbReference type="InterPro" id="IPR002104">
    <property type="entry name" value="Integrase_catalytic"/>
</dbReference>
<protein>
    <submittedName>
        <fullName evidence="4">Phage integrase family protein</fullName>
    </submittedName>
</protein>
<organism evidence="4 5">
    <name type="scientific">Streptomyces jeddahensis</name>
    <dbReference type="NCBI Taxonomy" id="1716141"/>
    <lineage>
        <taxon>Bacteria</taxon>
        <taxon>Bacillati</taxon>
        <taxon>Actinomycetota</taxon>
        <taxon>Actinomycetes</taxon>
        <taxon>Kitasatosporales</taxon>
        <taxon>Streptomycetaceae</taxon>
        <taxon>Streptomyces</taxon>
    </lineage>
</organism>
<evidence type="ECO:0000256" key="2">
    <source>
        <dbReference type="SAM" id="MobiDB-lite"/>
    </source>
</evidence>
<dbReference type="Gene3D" id="1.10.443.10">
    <property type="entry name" value="Intergrase catalytic core"/>
    <property type="match status" value="1"/>
</dbReference>
<dbReference type="AlphaFoldDB" id="A0A177HJN3"/>
<dbReference type="PROSITE" id="PS51898">
    <property type="entry name" value="TYR_RECOMBINASE"/>
    <property type="match status" value="1"/>
</dbReference>
<dbReference type="GO" id="GO:0015074">
    <property type="term" value="P:DNA integration"/>
    <property type="evidence" value="ECO:0007669"/>
    <property type="project" value="InterPro"/>
</dbReference>
<dbReference type="SUPFAM" id="SSF56349">
    <property type="entry name" value="DNA breaking-rejoining enzymes"/>
    <property type="match status" value="1"/>
</dbReference>
<reference evidence="4 5" key="1">
    <citation type="submission" date="2015-12" db="EMBL/GenBank/DDBJ databases">
        <title>Genome sequence of Streptomyces sp. G25.</title>
        <authorList>
            <person name="Poehlein A."/>
            <person name="Roettig A."/>
            <person name="Hiessl S."/>
            <person name="Hauschild P."/>
            <person name="Schauer J."/>
            <person name="Madkour M.H."/>
            <person name="Al-Ansari A.M."/>
            <person name="Almakishah N.H."/>
            <person name="Steinbuechel A."/>
            <person name="Daniel R."/>
        </authorList>
    </citation>
    <scope>NUCLEOTIDE SEQUENCE [LARGE SCALE GENOMIC DNA]</scope>
    <source>
        <strain evidence="5">G25(2015)</strain>
    </source>
</reference>